<feature type="compositionally biased region" description="Basic and acidic residues" evidence="1">
    <location>
        <begin position="1"/>
        <end position="27"/>
    </location>
</feature>
<dbReference type="AlphaFoldDB" id="A0AAV0FP48"/>
<evidence type="ECO:0000313" key="3">
    <source>
        <dbReference type="Proteomes" id="UP001152523"/>
    </source>
</evidence>
<organism evidence="2 3">
    <name type="scientific">Cuscuta epithymum</name>
    <dbReference type="NCBI Taxonomy" id="186058"/>
    <lineage>
        <taxon>Eukaryota</taxon>
        <taxon>Viridiplantae</taxon>
        <taxon>Streptophyta</taxon>
        <taxon>Embryophyta</taxon>
        <taxon>Tracheophyta</taxon>
        <taxon>Spermatophyta</taxon>
        <taxon>Magnoliopsida</taxon>
        <taxon>eudicotyledons</taxon>
        <taxon>Gunneridae</taxon>
        <taxon>Pentapetalae</taxon>
        <taxon>asterids</taxon>
        <taxon>lamiids</taxon>
        <taxon>Solanales</taxon>
        <taxon>Convolvulaceae</taxon>
        <taxon>Cuscuteae</taxon>
        <taxon>Cuscuta</taxon>
        <taxon>Cuscuta subgen. Cuscuta</taxon>
    </lineage>
</organism>
<name>A0AAV0FP48_9ASTE</name>
<gene>
    <name evidence="2" type="ORF">CEPIT_LOCUS35708</name>
</gene>
<reference evidence="2" key="1">
    <citation type="submission" date="2022-07" db="EMBL/GenBank/DDBJ databases">
        <authorList>
            <person name="Macas J."/>
            <person name="Novak P."/>
            <person name="Neumann P."/>
        </authorList>
    </citation>
    <scope>NUCLEOTIDE SEQUENCE</scope>
</reference>
<protein>
    <submittedName>
        <fullName evidence="2">Uncharacterized protein</fullName>
    </submittedName>
</protein>
<feature type="region of interest" description="Disordered" evidence="1">
    <location>
        <begin position="1"/>
        <end position="29"/>
    </location>
</feature>
<evidence type="ECO:0000313" key="2">
    <source>
        <dbReference type="EMBL" id="CAH9136999.1"/>
    </source>
</evidence>
<dbReference type="EMBL" id="CAMAPF010000997">
    <property type="protein sequence ID" value="CAH9136999.1"/>
    <property type="molecule type" value="Genomic_DNA"/>
</dbReference>
<sequence length="83" mass="9484">MSRNDSKNQHLPVEKVRSQNDKGKSRATDVNMKMAEFLRQKSKEHNLEPSRSSDIQVDVNIDDIQDEAYLISLREEVSQPASA</sequence>
<dbReference type="Proteomes" id="UP001152523">
    <property type="component" value="Unassembled WGS sequence"/>
</dbReference>
<proteinExistence type="predicted"/>
<feature type="non-terminal residue" evidence="2">
    <location>
        <position position="83"/>
    </location>
</feature>
<accession>A0AAV0FP48</accession>
<evidence type="ECO:0000256" key="1">
    <source>
        <dbReference type="SAM" id="MobiDB-lite"/>
    </source>
</evidence>
<comment type="caution">
    <text evidence="2">The sequence shown here is derived from an EMBL/GenBank/DDBJ whole genome shotgun (WGS) entry which is preliminary data.</text>
</comment>
<keyword evidence="3" id="KW-1185">Reference proteome</keyword>